<evidence type="ECO:0000313" key="4">
    <source>
        <dbReference type="Proteomes" id="UP001144313"/>
    </source>
</evidence>
<evidence type="ECO:0000313" key="3">
    <source>
        <dbReference type="EMBL" id="GLI44762.1"/>
    </source>
</evidence>
<dbReference type="CDD" id="cd00995">
    <property type="entry name" value="PBP2_NikA_DppA_OppA_like"/>
    <property type="match status" value="1"/>
</dbReference>
<dbReference type="InterPro" id="IPR030678">
    <property type="entry name" value="Peptide/Ni-bd"/>
</dbReference>
<proteinExistence type="predicted"/>
<feature type="signal peptide" evidence="1">
    <location>
        <begin position="1"/>
        <end position="22"/>
    </location>
</feature>
<evidence type="ECO:0000256" key="1">
    <source>
        <dbReference type="SAM" id="SignalP"/>
    </source>
</evidence>
<dbReference type="Gene3D" id="3.10.105.10">
    <property type="entry name" value="Dipeptide-binding Protein, Domain 3"/>
    <property type="match status" value="1"/>
</dbReference>
<dbReference type="PROSITE" id="PS51257">
    <property type="entry name" value="PROKAR_LIPOPROTEIN"/>
    <property type="match status" value="1"/>
</dbReference>
<dbReference type="RefSeq" id="WP_270117434.1">
    <property type="nucleotide sequence ID" value="NZ_BAAAOL010000001.1"/>
</dbReference>
<dbReference type="SUPFAM" id="SSF53850">
    <property type="entry name" value="Periplasmic binding protein-like II"/>
    <property type="match status" value="1"/>
</dbReference>
<dbReference type="GO" id="GO:0043190">
    <property type="term" value="C:ATP-binding cassette (ABC) transporter complex"/>
    <property type="evidence" value="ECO:0007669"/>
    <property type="project" value="InterPro"/>
</dbReference>
<reference evidence="3" key="1">
    <citation type="submission" date="2022-12" db="EMBL/GenBank/DDBJ databases">
        <title>Reference genome sequencing for broad-spectrum identification of bacterial and archaeal isolates by mass spectrometry.</title>
        <authorList>
            <person name="Sekiguchi Y."/>
            <person name="Tourlousse D.M."/>
        </authorList>
    </citation>
    <scope>NUCLEOTIDE SEQUENCE</scope>
    <source>
        <strain evidence="3">LLR39Z86</strain>
    </source>
</reference>
<dbReference type="GO" id="GO:0042597">
    <property type="term" value="C:periplasmic space"/>
    <property type="evidence" value="ECO:0007669"/>
    <property type="project" value="UniProtKB-ARBA"/>
</dbReference>
<organism evidence="3 4">
    <name type="scientific">Glycomyces algeriensis</name>
    <dbReference type="NCBI Taxonomy" id="256037"/>
    <lineage>
        <taxon>Bacteria</taxon>
        <taxon>Bacillati</taxon>
        <taxon>Actinomycetota</taxon>
        <taxon>Actinomycetes</taxon>
        <taxon>Glycomycetales</taxon>
        <taxon>Glycomycetaceae</taxon>
        <taxon>Glycomyces</taxon>
    </lineage>
</organism>
<protein>
    <submittedName>
        <fullName evidence="3">Peptide ABC transporter DppA</fullName>
    </submittedName>
</protein>
<comment type="caution">
    <text evidence="3">The sequence shown here is derived from an EMBL/GenBank/DDBJ whole genome shotgun (WGS) entry which is preliminary data.</text>
</comment>
<accession>A0A9W6GDF3</accession>
<keyword evidence="4" id="KW-1185">Reference proteome</keyword>
<name>A0A9W6GDF3_9ACTN</name>
<dbReference type="GO" id="GO:0015833">
    <property type="term" value="P:peptide transport"/>
    <property type="evidence" value="ECO:0007669"/>
    <property type="project" value="TreeGrafter"/>
</dbReference>
<feature type="domain" description="Solute-binding protein family 5" evidence="2">
    <location>
        <begin position="79"/>
        <end position="469"/>
    </location>
</feature>
<evidence type="ECO:0000259" key="2">
    <source>
        <dbReference type="Pfam" id="PF00496"/>
    </source>
</evidence>
<dbReference type="PANTHER" id="PTHR30290">
    <property type="entry name" value="PERIPLASMIC BINDING COMPONENT OF ABC TRANSPORTER"/>
    <property type="match status" value="1"/>
</dbReference>
<dbReference type="PIRSF" id="PIRSF002741">
    <property type="entry name" value="MppA"/>
    <property type="match status" value="1"/>
</dbReference>
<gene>
    <name evidence="3" type="ORF">GALLR39Z86_46120</name>
</gene>
<dbReference type="InterPro" id="IPR000914">
    <property type="entry name" value="SBP_5_dom"/>
</dbReference>
<dbReference type="Proteomes" id="UP001144313">
    <property type="component" value="Unassembled WGS sequence"/>
</dbReference>
<dbReference type="Gene3D" id="3.90.76.10">
    <property type="entry name" value="Dipeptide-binding Protein, Domain 1"/>
    <property type="match status" value="1"/>
</dbReference>
<dbReference type="InterPro" id="IPR039424">
    <property type="entry name" value="SBP_5"/>
</dbReference>
<dbReference type="EMBL" id="BSDT01000001">
    <property type="protein sequence ID" value="GLI44762.1"/>
    <property type="molecule type" value="Genomic_DNA"/>
</dbReference>
<sequence length="554" mass="60448">MKRIRTAAAVLAAAALALTACTGDPNDVGDGGEAGGGTVDMQIGEVPTLVVSDCDDSECYRILKNVYDGLVYYDNETGEPVNLVAEEITTTDNQTWTITIKEGLTFQNGEPVDAESFIRSWNHTAYGPNVAGLNYFFGRFQGYDEMNPAPLPEDQWADPETPEFPEPAADTLSGLTAVDDLTIEVKLVEQFSGFATMLGYAAFLPMAEECLADLEACMWNPIGNGPFMLEEPYVVESGGTAVRWEDYAGDMPAEIDSVVWHPYIGETDCWNDFKTGDIDVCSPRAADFETAMSDPELTERLITQPGTSFTALGFPLWMEEWQDVNLRRAFSAAIDREAVLTVIGEGRGVPADGFIPETILGGGTGACEYCSYDPELANDLLEQAGGWPEGEVFQLWYNETADNQTLYRAVGDSIKETLGIEYELVPLDWPEFLTARDEHTVEGPFRYQWGPDYNLNENFLTPVYGGGEAMNVFGYASPEFDAAILAADQAATLDEAIPLYAEAEAIIAEAMPAAPIIYSADNVFYSEDVDNIVLNAIYLGPGGDCELREVTVVQ</sequence>
<dbReference type="PANTHER" id="PTHR30290:SF83">
    <property type="entry name" value="ABC TRANSPORTER SUBSTRATE-BINDING PROTEIN"/>
    <property type="match status" value="1"/>
</dbReference>
<dbReference type="Gene3D" id="3.40.190.10">
    <property type="entry name" value="Periplasmic binding protein-like II"/>
    <property type="match status" value="1"/>
</dbReference>
<dbReference type="Pfam" id="PF00496">
    <property type="entry name" value="SBP_bac_5"/>
    <property type="match status" value="1"/>
</dbReference>
<dbReference type="AlphaFoldDB" id="A0A9W6GDF3"/>
<keyword evidence="1" id="KW-0732">Signal</keyword>
<dbReference type="GO" id="GO:1904680">
    <property type="term" value="F:peptide transmembrane transporter activity"/>
    <property type="evidence" value="ECO:0007669"/>
    <property type="project" value="TreeGrafter"/>
</dbReference>
<feature type="chain" id="PRO_5040789704" evidence="1">
    <location>
        <begin position="23"/>
        <end position="554"/>
    </location>
</feature>